<dbReference type="SUPFAM" id="SSF51735">
    <property type="entry name" value="NAD(P)-binding Rossmann-fold domains"/>
    <property type="match status" value="1"/>
</dbReference>
<keyword evidence="4" id="KW-0560">Oxidoreductase</keyword>
<sequence>MRTSWFSGPGLVSVVEVDDPVILDARDAVVDIDYAAICGSDLWAYRGLVPKAPGSTGHEFIGRVREVGHAVTGFAPGDSVIAPFVYSEGSCAECRRGLQPFCAEAGLWGKDGPGAQAERIRVPFADATLVGLPWAADEIDVTLARKLLPLADVYATGTHGAALAEVGVGDTVAVIGDGAVGIAAASAARARGAGRVVLLGEQDSRLQIASGFGVETLKVQRDEPAAERFLDLNGGVRADCVIECVGLQASFDTAIDLVRPGGRLGFVGVPHGVAALPPMTVFNRGMHLAGGTAPARHYLPRLVSDVREGRLDPSPLIDTVHPLDAVAQGFDDMHSGRALKVLLTIRPQPVRRVDVLSSNHGGG</sequence>
<gene>
    <name evidence="7" type="ORF">N1032_12250</name>
</gene>
<accession>A0ABT2H3K0</accession>
<proteinExistence type="inferred from homology"/>
<feature type="domain" description="Enoyl reductase (ER)" evidence="6">
    <location>
        <begin position="10"/>
        <end position="343"/>
    </location>
</feature>
<dbReference type="PANTHER" id="PTHR42813:SF2">
    <property type="entry name" value="DEHYDROGENASE, ZINC-CONTAINING, PUTATIVE (AFU_ORTHOLOGUE AFUA_2G02810)-RELATED"/>
    <property type="match status" value="1"/>
</dbReference>
<comment type="cofactor">
    <cofactor evidence="1 5">
        <name>Zn(2+)</name>
        <dbReference type="ChEBI" id="CHEBI:29105"/>
    </cofactor>
</comment>
<keyword evidence="8" id="KW-1185">Reference proteome</keyword>
<reference evidence="7" key="1">
    <citation type="submission" date="2022-08" db="EMBL/GenBank/DDBJ databases">
        <authorList>
            <person name="Deng Y."/>
            <person name="Han X.-F."/>
            <person name="Zhang Y.-Q."/>
        </authorList>
    </citation>
    <scope>NUCLEOTIDE SEQUENCE</scope>
    <source>
        <strain evidence="7">CPCC 203386</strain>
    </source>
</reference>
<dbReference type="Pfam" id="PF08240">
    <property type="entry name" value="ADH_N"/>
    <property type="match status" value="1"/>
</dbReference>
<dbReference type="Gene3D" id="3.40.50.720">
    <property type="entry name" value="NAD(P)-binding Rossmann-like Domain"/>
    <property type="match status" value="1"/>
</dbReference>
<evidence type="ECO:0000313" key="7">
    <source>
        <dbReference type="EMBL" id="MCS5734511.1"/>
    </source>
</evidence>
<evidence type="ECO:0000256" key="5">
    <source>
        <dbReference type="RuleBase" id="RU361277"/>
    </source>
</evidence>
<dbReference type="Pfam" id="PF00107">
    <property type="entry name" value="ADH_zinc_N"/>
    <property type="match status" value="1"/>
</dbReference>
<dbReference type="PANTHER" id="PTHR42813">
    <property type="entry name" value="ZINC-TYPE ALCOHOL DEHYDROGENASE-LIKE"/>
    <property type="match status" value="1"/>
</dbReference>
<dbReference type="InterPro" id="IPR036291">
    <property type="entry name" value="NAD(P)-bd_dom_sf"/>
</dbReference>
<dbReference type="InterPro" id="IPR002328">
    <property type="entry name" value="ADH_Zn_CS"/>
</dbReference>
<evidence type="ECO:0000259" key="6">
    <source>
        <dbReference type="SMART" id="SM00829"/>
    </source>
</evidence>
<comment type="caution">
    <text evidence="7">The sequence shown here is derived from an EMBL/GenBank/DDBJ whole genome shotgun (WGS) entry which is preliminary data.</text>
</comment>
<dbReference type="PROSITE" id="PS00059">
    <property type="entry name" value="ADH_ZINC"/>
    <property type="match status" value="1"/>
</dbReference>
<dbReference type="InterPro" id="IPR013154">
    <property type="entry name" value="ADH-like_N"/>
</dbReference>
<keyword evidence="3 5" id="KW-0862">Zinc</keyword>
<protein>
    <submittedName>
        <fullName evidence="7">Alcohol dehydrogenase catalytic domain-containing protein</fullName>
    </submittedName>
</protein>
<evidence type="ECO:0000313" key="8">
    <source>
        <dbReference type="Proteomes" id="UP001165586"/>
    </source>
</evidence>
<dbReference type="SUPFAM" id="SSF50129">
    <property type="entry name" value="GroES-like"/>
    <property type="match status" value="1"/>
</dbReference>
<evidence type="ECO:0000256" key="3">
    <source>
        <dbReference type="ARBA" id="ARBA00022833"/>
    </source>
</evidence>
<dbReference type="InterPro" id="IPR020843">
    <property type="entry name" value="ER"/>
</dbReference>
<dbReference type="RefSeq" id="WP_259539375.1">
    <property type="nucleotide sequence ID" value="NZ_JANLCJ010000004.1"/>
</dbReference>
<dbReference type="EMBL" id="JANLCJ010000004">
    <property type="protein sequence ID" value="MCS5734511.1"/>
    <property type="molecule type" value="Genomic_DNA"/>
</dbReference>
<evidence type="ECO:0000256" key="1">
    <source>
        <dbReference type="ARBA" id="ARBA00001947"/>
    </source>
</evidence>
<dbReference type="Proteomes" id="UP001165586">
    <property type="component" value="Unassembled WGS sequence"/>
</dbReference>
<name>A0ABT2H3K0_9MICO</name>
<dbReference type="SMART" id="SM00829">
    <property type="entry name" value="PKS_ER"/>
    <property type="match status" value="1"/>
</dbReference>
<dbReference type="InterPro" id="IPR011032">
    <property type="entry name" value="GroES-like_sf"/>
</dbReference>
<dbReference type="InterPro" id="IPR013149">
    <property type="entry name" value="ADH-like_C"/>
</dbReference>
<comment type="similarity">
    <text evidence="5">Belongs to the zinc-containing alcohol dehydrogenase family.</text>
</comment>
<evidence type="ECO:0000256" key="4">
    <source>
        <dbReference type="ARBA" id="ARBA00023002"/>
    </source>
</evidence>
<evidence type="ECO:0000256" key="2">
    <source>
        <dbReference type="ARBA" id="ARBA00022723"/>
    </source>
</evidence>
<keyword evidence="2 5" id="KW-0479">Metal-binding</keyword>
<organism evidence="7 8">
    <name type="scientific">Herbiconiux daphne</name>
    <dbReference type="NCBI Taxonomy" id="2970914"/>
    <lineage>
        <taxon>Bacteria</taxon>
        <taxon>Bacillati</taxon>
        <taxon>Actinomycetota</taxon>
        <taxon>Actinomycetes</taxon>
        <taxon>Micrococcales</taxon>
        <taxon>Microbacteriaceae</taxon>
        <taxon>Herbiconiux</taxon>
    </lineage>
</organism>
<dbReference type="Gene3D" id="3.90.180.10">
    <property type="entry name" value="Medium-chain alcohol dehydrogenases, catalytic domain"/>
    <property type="match status" value="1"/>
</dbReference>